<dbReference type="SUPFAM" id="SSF57667">
    <property type="entry name" value="beta-beta-alpha zinc fingers"/>
    <property type="match status" value="1"/>
</dbReference>
<dbReference type="STRING" id="857566.A0A1E3PKD8"/>
<dbReference type="InterPro" id="IPR013087">
    <property type="entry name" value="Znf_C2H2_type"/>
</dbReference>
<dbReference type="EMBL" id="KV454410">
    <property type="protein sequence ID" value="ODQ65412.1"/>
    <property type="molecule type" value="Genomic_DNA"/>
</dbReference>
<accession>A0A1E3PKD8</accession>
<dbReference type="InterPro" id="IPR036236">
    <property type="entry name" value="Znf_C2H2_sf"/>
</dbReference>
<feature type="domain" description="C2H2-type" evidence="2">
    <location>
        <begin position="101"/>
        <end position="126"/>
    </location>
</feature>
<name>A0A1E3PKD8_9ASCO</name>
<proteinExistence type="predicted"/>
<dbReference type="Gene3D" id="3.30.160.60">
    <property type="entry name" value="Classic Zinc Finger"/>
    <property type="match status" value="1"/>
</dbReference>
<dbReference type="SMART" id="SM00355">
    <property type="entry name" value="ZnF_C2H2"/>
    <property type="match status" value="3"/>
</dbReference>
<dbReference type="PROSITE" id="PS00028">
    <property type="entry name" value="ZINC_FINGER_C2H2_1"/>
    <property type="match status" value="1"/>
</dbReference>
<evidence type="ECO:0000313" key="4">
    <source>
        <dbReference type="Proteomes" id="UP000095009"/>
    </source>
</evidence>
<dbReference type="AlphaFoldDB" id="A0A1E3PKD8"/>
<keyword evidence="4" id="KW-1185">Reference proteome</keyword>
<keyword evidence="1" id="KW-0862">Zinc</keyword>
<dbReference type="OrthoDB" id="6910977at2759"/>
<keyword evidence="1" id="KW-0479">Metal-binding</keyword>
<evidence type="ECO:0000259" key="2">
    <source>
        <dbReference type="PROSITE" id="PS50157"/>
    </source>
</evidence>
<feature type="non-terminal residue" evidence="3">
    <location>
        <position position="1"/>
    </location>
</feature>
<keyword evidence="1" id="KW-0863">Zinc-finger</keyword>
<protein>
    <recommendedName>
        <fullName evidence="2">C2H2-type domain-containing protein</fullName>
    </recommendedName>
</protein>
<feature type="non-terminal residue" evidence="3">
    <location>
        <position position="126"/>
    </location>
</feature>
<dbReference type="Proteomes" id="UP000095009">
    <property type="component" value="Unassembled WGS sequence"/>
</dbReference>
<dbReference type="PROSITE" id="PS50157">
    <property type="entry name" value="ZINC_FINGER_C2H2_2"/>
    <property type="match status" value="1"/>
</dbReference>
<dbReference type="GO" id="GO:0008270">
    <property type="term" value="F:zinc ion binding"/>
    <property type="evidence" value="ECO:0007669"/>
    <property type="project" value="UniProtKB-KW"/>
</dbReference>
<sequence length="126" mass="14947">SPVFVPSYERPKSILELLRKVPSIWKTCLENKKGVFRCVLCEESNKQVFRHMADLARHIDQSGHHRSYKCNEGTCPWSIIGFAARSEWARHTKHQHLNEEFTCSRPYCNKKFARRDSYKRHMSMVH</sequence>
<organism evidence="3 4">
    <name type="scientific">Nadsonia fulvescens var. elongata DSM 6958</name>
    <dbReference type="NCBI Taxonomy" id="857566"/>
    <lineage>
        <taxon>Eukaryota</taxon>
        <taxon>Fungi</taxon>
        <taxon>Dikarya</taxon>
        <taxon>Ascomycota</taxon>
        <taxon>Saccharomycotina</taxon>
        <taxon>Dipodascomycetes</taxon>
        <taxon>Dipodascales</taxon>
        <taxon>Dipodascales incertae sedis</taxon>
        <taxon>Nadsonia</taxon>
    </lineage>
</organism>
<evidence type="ECO:0000313" key="3">
    <source>
        <dbReference type="EMBL" id="ODQ65412.1"/>
    </source>
</evidence>
<evidence type="ECO:0000256" key="1">
    <source>
        <dbReference type="PROSITE-ProRule" id="PRU00042"/>
    </source>
</evidence>
<reference evidence="3 4" key="1">
    <citation type="journal article" date="2016" name="Proc. Natl. Acad. Sci. U.S.A.">
        <title>Comparative genomics of biotechnologically important yeasts.</title>
        <authorList>
            <person name="Riley R."/>
            <person name="Haridas S."/>
            <person name="Wolfe K.H."/>
            <person name="Lopes M.R."/>
            <person name="Hittinger C.T."/>
            <person name="Goeker M."/>
            <person name="Salamov A.A."/>
            <person name="Wisecaver J.H."/>
            <person name="Long T.M."/>
            <person name="Calvey C.H."/>
            <person name="Aerts A.L."/>
            <person name="Barry K.W."/>
            <person name="Choi C."/>
            <person name="Clum A."/>
            <person name="Coughlan A.Y."/>
            <person name="Deshpande S."/>
            <person name="Douglass A.P."/>
            <person name="Hanson S.J."/>
            <person name="Klenk H.-P."/>
            <person name="LaButti K.M."/>
            <person name="Lapidus A."/>
            <person name="Lindquist E.A."/>
            <person name="Lipzen A.M."/>
            <person name="Meier-Kolthoff J.P."/>
            <person name="Ohm R.A."/>
            <person name="Otillar R.P."/>
            <person name="Pangilinan J.L."/>
            <person name="Peng Y."/>
            <person name="Rokas A."/>
            <person name="Rosa C.A."/>
            <person name="Scheuner C."/>
            <person name="Sibirny A.A."/>
            <person name="Slot J.C."/>
            <person name="Stielow J.B."/>
            <person name="Sun H."/>
            <person name="Kurtzman C.P."/>
            <person name="Blackwell M."/>
            <person name="Grigoriev I.V."/>
            <person name="Jeffries T.W."/>
        </authorList>
    </citation>
    <scope>NUCLEOTIDE SEQUENCE [LARGE SCALE GENOMIC DNA]</scope>
    <source>
        <strain evidence="3 4">DSM 6958</strain>
    </source>
</reference>
<gene>
    <name evidence="3" type="ORF">NADFUDRAFT_6086</name>
</gene>